<sequence length="157" mass="18549">MQQVADETAQQGFVREALENFAVLLDDTDFTPHLHLMGVGRLHFTRRRQLLLEWRGLYVALWRLALSRSFPQDADAMLEAFSATYRAAHADKQTAQMLERAAQYWDMMRITRESDFNEVARHFCSFCQLDEKRTRSLHLKLVLIIRKAYTDIFRRLI</sequence>
<comment type="caution">
    <text evidence="1">The sequence shown here is derived from an EMBL/GenBank/DDBJ whole genome shotgun (WGS) entry which is preliminary data.</text>
</comment>
<evidence type="ECO:0000313" key="1">
    <source>
        <dbReference type="EMBL" id="HJA79105.1"/>
    </source>
</evidence>
<dbReference type="Proteomes" id="UP000823821">
    <property type="component" value="Unassembled WGS sequence"/>
</dbReference>
<reference evidence="1" key="1">
    <citation type="journal article" date="2021" name="PeerJ">
        <title>Extensive microbial diversity within the chicken gut microbiome revealed by metagenomics and culture.</title>
        <authorList>
            <person name="Gilroy R."/>
            <person name="Ravi A."/>
            <person name="Getino M."/>
            <person name="Pursley I."/>
            <person name="Horton D.L."/>
            <person name="Alikhan N.F."/>
            <person name="Baker D."/>
            <person name="Gharbi K."/>
            <person name="Hall N."/>
            <person name="Watson M."/>
            <person name="Adriaenssens E.M."/>
            <person name="Foster-Nyarko E."/>
            <person name="Jarju S."/>
            <person name="Secka A."/>
            <person name="Antonio M."/>
            <person name="Oren A."/>
            <person name="Chaudhuri R.R."/>
            <person name="La Ragione R."/>
            <person name="Hildebrand F."/>
            <person name="Pallen M.J."/>
        </authorList>
    </citation>
    <scope>NUCLEOTIDE SEQUENCE</scope>
    <source>
        <strain evidence="1">5032</strain>
    </source>
</reference>
<protein>
    <submittedName>
        <fullName evidence="1">Uncharacterized protein</fullName>
    </submittedName>
</protein>
<proteinExistence type="predicted"/>
<dbReference type="AlphaFoldDB" id="A0A9D2HN65"/>
<reference evidence="1" key="2">
    <citation type="submission" date="2021-04" db="EMBL/GenBank/DDBJ databases">
        <authorList>
            <person name="Gilroy R."/>
        </authorList>
    </citation>
    <scope>NUCLEOTIDE SEQUENCE</scope>
    <source>
        <strain evidence="1">5032</strain>
    </source>
</reference>
<gene>
    <name evidence="1" type="ORF">H9784_05980</name>
</gene>
<dbReference type="EMBL" id="DWZD01000039">
    <property type="protein sequence ID" value="HJA79105.1"/>
    <property type="molecule type" value="Genomic_DNA"/>
</dbReference>
<organism evidence="1 2">
    <name type="scientific">Candidatus Desulfovibrio intestinavium</name>
    <dbReference type="NCBI Taxonomy" id="2838534"/>
    <lineage>
        <taxon>Bacteria</taxon>
        <taxon>Pseudomonadati</taxon>
        <taxon>Thermodesulfobacteriota</taxon>
        <taxon>Desulfovibrionia</taxon>
        <taxon>Desulfovibrionales</taxon>
        <taxon>Desulfovibrionaceae</taxon>
        <taxon>Desulfovibrio</taxon>
    </lineage>
</organism>
<name>A0A9D2HN65_9BACT</name>
<accession>A0A9D2HN65</accession>
<evidence type="ECO:0000313" key="2">
    <source>
        <dbReference type="Proteomes" id="UP000823821"/>
    </source>
</evidence>